<feature type="binding site" evidence="1">
    <location>
        <position position="117"/>
    </location>
    <ligand>
        <name>ATP</name>
        <dbReference type="ChEBI" id="CHEBI:30616"/>
    </ligand>
</feature>
<dbReference type="EMBL" id="UYRV01104843">
    <property type="protein sequence ID" value="VDN20137.1"/>
    <property type="molecule type" value="Genomic_DNA"/>
</dbReference>
<feature type="domain" description="Serine-threonine/tyrosine-protein kinase catalytic" evidence="2">
    <location>
        <begin position="84"/>
        <end position="118"/>
    </location>
</feature>
<protein>
    <recommendedName>
        <fullName evidence="2">Serine-threonine/tyrosine-protein kinase catalytic domain-containing protein</fullName>
    </recommendedName>
</protein>
<evidence type="ECO:0000256" key="1">
    <source>
        <dbReference type="PROSITE-ProRule" id="PRU10141"/>
    </source>
</evidence>
<keyword evidence="1" id="KW-0067">ATP-binding</keyword>
<dbReference type="GO" id="GO:0005524">
    <property type="term" value="F:ATP binding"/>
    <property type="evidence" value="ECO:0007669"/>
    <property type="project" value="UniProtKB-UniRule"/>
</dbReference>
<evidence type="ECO:0000259" key="2">
    <source>
        <dbReference type="Pfam" id="PF07714"/>
    </source>
</evidence>
<dbReference type="OrthoDB" id="5788481at2759"/>
<keyword evidence="1" id="KW-0547">Nucleotide-binding</keyword>
<dbReference type="InterPro" id="IPR001245">
    <property type="entry name" value="Ser-Thr/Tyr_kinase_cat_dom"/>
</dbReference>
<keyword evidence="4" id="KW-1185">Reference proteome</keyword>
<dbReference type="Gene3D" id="3.30.200.20">
    <property type="entry name" value="Phosphorylase Kinase, domain 1"/>
    <property type="match status" value="1"/>
</dbReference>
<evidence type="ECO:0000313" key="3">
    <source>
        <dbReference type="EMBL" id="VDN20137.1"/>
    </source>
</evidence>
<organism evidence="3 4">
    <name type="scientific">Cylicostephanus goldi</name>
    <name type="common">Nematode worm</name>
    <dbReference type="NCBI Taxonomy" id="71465"/>
    <lineage>
        <taxon>Eukaryota</taxon>
        <taxon>Metazoa</taxon>
        <taxon>Ecdysozoa</taxon>
        <taxon>Nematoda</taxon>
        <taxon>Chromadorea</taxon>
        <taxon>Rhabditida</taxon>
        <taxon>Rhabditina</taxon>
        <taxon>Rhabditomorpha</taxon>
        <taxon>Strongyloidea</taxon>
        <taxon>Strongylidae</taxon>
        <taxon>Cylicostephanus</taxon>
    </lineage>
</organism>
<dbReference type="Proteomes" id="UP000271889">
    <property type="component" value="Unassembled WGS sequence"/>
</dbReference>
<dbReference type="GO" id="GO:0004672">
    <property type="term" value="F:protein kinase activity"/>
    <property type="evidence" value="ECO:0007669"/>
    <property type="project" value="InterPro"/>
</dbReference>
<name>A0A3P7M8S9_CYLGO</name>
<accession>A0A3P7M8S9</accession>
<dbReference type="InterPro" id="IPR017441">
    <property type="entry name" value="Protein_kinase_ATP_BS"/>
</dbReference>
<proteinExistence type="predicted"/>
<sequence>MQVSQKWVAFEACVTVNWEEIRDHVIHFRVLGESRLFTLDGNFRNTNIIDLVKFHLESGSPIADEVKLLRPIPKQRWELTKDKLTMGEELGHGEFGEVYAGKLKEGLNREIDVAIKKVSLVKLHPDR</sequence>
<dbReference type="PROSITE" id="PS00107">
    <property type="entry name" value="PROTEIN_KINASE_ATP"/>
    <property type="match status" value="1"/>
</dbReference>
<gene>
    <name evidence="3" type="ORF">CGOC_LOCUS8746</name>
</gene>
<dbReference type="InterPro" id="IPR036860">
    <property type="entry name" value="SH2_dom_sf"/>
</dbReference>
<dbReference type="Pfam" id="PF07714">
    <property type="entry name" value="PK_Tyr_Ser-Thr"/>
    <property type="match status" value="1"/>
</dbReference>
<dbReference type="AlphaFoldDB" id="A0A3P7M8S9"/>
<evidence type="ECO:0000313" key="4">
    <source>
        <dbReference type="Proteomes" id="UP000271889"/>
    </source>
</evidence>
<reference evidence="3 4" key="1">
    <citation type="submission" date="2018-11" db="EMBL/GenBank/DDBJ databases">
        <authorList>
            <consortium name="Pathogen Informatics"/>
        </authorList>
    </citation>
    <scope>NUCLEOTIDE SEQUENCE [LARGE SCALE GENOMIC DNA]</scope>
</reference>
<dbReference type="SUPFAM" id="SSF55550">
    <property type="entry name" value="SH2 domain"/>
    <property type="match status" value="1"/>
</dbReference>